<dbReference type="GO" id="GO:0005886">
    <property type="term" value="C:plasma membrane"/>
    <property type="evidence" value="ECO:0007669"/>
    <property type="project" value="UniProtKB-SubCell"/>
</dbReference>
<dbReference type="PANTHER" id="PTHR37821">
    <property type="entry name" value="AMINO ACID TRANSPORTER YUIF-RELATED"/>
    <property type="match status" value="1"/>
</dbReference>
<dbReference type="Pfam" id="PF13726">
    <property type="entry name" value="Na_H_antiport_2"/>
    <property type="match status" value="1"/>
</dbReference>
<dbReference type="InterPro" id="IPR032813">
    <property type="entry name" value="Na_H_antiport_N"/>
</dbReference>
<sequence>MISVVLMTLLCLFRFNVLLSLLISALVAGFFSHLGLVDTMNILINGMKENLKTALSYILLGAIAIAISKTNLTAYLIKLVSHFISQKKYLLLLFIALISCFSQNLIPIHVAFIPLLIPPLLSFFNKLKIDRRAVACALTFGLTTPYMVLPVGFGLTFQDLLKDNLNANGLNVTLNDVTSIMYLSAICMLSGLFLALFVFYRKPRTYQEIKVSQTNLKELKMTYKEWGVLAGLVLTLVLQIITMNLPLSVLLGFILMVLLRGVEFSKVNEVFDEGLKMMGFIAFVILVAAGYAEVLKESGAVKELVNSLLPWIEQNKFLSVFLMLLIGLIITMGIGTSFGTIPIIAALFCPICLELGFSTALIIFILGVGGALGDAGSPASETTMGTSIGLNADKQHDHIKDTCIPTFIFYNGSLLILGSFIAMFL</sequence>
<evidence type="ECO:0000256" key="1">
    <source>
        <dbReference type="ARBA" id="ARBA00004651"/>
    </source>
</evidence>
<accession>A0A6A7JSM1</accession>
<evidence type="ECO:0000313" key="8">
    <source>
        <dbReference type="EMBL" id="MPV91368.1"/>
    </source>
</evidence>
<evidence type="ECO:0000256" key="5">
    <source>
        <dbReference type="ARBA" id="ARBA00023136"/>
    </source>
</evidence>
<comment type="subcellular location">
    <subcellularLocation>
        <location evidence="1">Cell membrane</location>
        <topology evidence="1">Multi-pass membrane protein</topology>
    </subcellularLocation>
</comment>
<evidence type="ECO:0000256" key="3">
    <source>
        <dbReference type="ARBA" id="ARBA00022692"/>
    </source>
</evidence>
<keyword evidence="5" id="KW-0472">Membrane</keyword>
<comment type="caution">
    <text evidence="8">The sequence shown here is derived from an EMBL/GenBank/DDBJ whole genome shotgun (WGS) entry which is preliminary data.</text>
</comment>
<evidence type="ECO:0000256" key="2">
    <source>
        <dbReference type="ARBA" id="ARBA00022475"/>
    </source>
</evidence>
<evidence type="ECO:0000259" key="6">
    <source>
        <dbReference type="Pfam" id="PF03553"/>
    </source>
</evidence>
<feature type="domain" description="Na+/H+ antiporter NhaC-like C-terminal" evidence="6">
    <location>
        <begin position="138"/>
        <end position="417"/>
    </location>
</feature>
<dbReference type="EMBL" id="WHMJ01000008">
    <property type="protein sequence ID" value="MPV91368.1"/>
    <property type="molecule type" value="Genomic_DNA"/>
</dbReference>
<dbReference type="RefSeq" id="WP_152778927.1">
    <property type="nucleotide sequence ID" value="NZ_WHMI01000012.1"/>
</dbReference>
<name>A0A6A7JSM1_9BACT</name>
<dbReference type="InterPro" id="IPR052576">
    <property type="entry name" value="AA_Transporter-Related"/>
</dbReference>
<proteinExistence type="predicted"/>
<dbReference type="Pfam" id="PF03553">
    <property type="entry name" value="Na_H_antiporter"/>
    <property type="match status" value="1"/>
</dbReference>
<reference evidence="8" key="1">
    <citation type="journal article" date="2019" name="Front. Microbiol.">
        <title>Campylobacter hepaticus, the cause of Spotty Liver Disease in chickens: Transmission and routes of infection.</title>
        <authorList>
            <person name="Van T.H."/>
            <person name="Moore R.J."/>
            <person name="Phung C."/>
        </authorList>
    </citation>
    <scope>NUCLEOTIDE SEQUENCE</scope>
    <source>
        <strain evidence="8">QLD_2/QLD</strain>
    </source>
</reference>
<protein>
    <submittedName>
        <fullName evidence="8">Sodium:proton antiporter</fullName>
    </submittedName>
</protein>
<dbReference type="PANTHER" id="PTHR37821:SF1">
    <property type="entry name" value="AMINO ACID TRANSPORTER YUIF-RELATED"/>
    <property type="match status" value="1"/>
</dbReference>
<evidence type="ECO:0000259" key="7">
    <source>
        <dbReference type="Pfam" id="PF13726"/>
    </source>
</evidence>
<keyword evidence="4" id="KW-1133">Transmembrane helix</keyword>
<evidence type="ECO:0000256" key="4">
    <source>
        <dbReference type="ARBA" id="ARBA00022989"/>
    </source>
</evidence>
<keyword evidence="2" id="KW-1003">Cell membrane</keyword>
<keyword evidence="3" id="KW-0812">Transmembrane</keyword>
<gene>
    <name evidence="8" type="ORF">GC022_04185</name>
</gene>
<feature type="domain" description="Putative Na+/H+ antiporter N-terminal" evidence="7">
    <location>
        <begin position="1"/>
        <end position="84"/>
    </location>
</feature>
<dbReference type="InterPro" id="IPR018461">
    <property type="entry name" value="Na/H_Antiport_NhaC-like_C"/>
</dbReference>
<dbReference type="AlphaFoldDB" id="A0A6A7JSM1"/>
<organism evidence="8">
    <name type="scientific">Campylobacter hepaticus</name>
    <dbReference type="NCBI Taxonomy" id="1813019"/>
    <lineage>
        <taxon>Bacteria</taxon>
        <taxon>Pseudomonadati</taxon>
        <taxon>Campylobacterota</taxon>
        <taxon>Epsilonproteobacteria</taxon>
        <taxon>Campylobacterales</taxon>
        <taxon>Campylobacteraceae</taxon>
        <taxon>Campylobacter</taxon>
    </lineage>
</organism>